<dbReference type="Proteomes" id="UP000318538">
    <property type="component" value="Chromosome"/>
</dbReference>
<keyword evidence="3" id="KW-1185">Reference proteome</keyword>
<evidence type="ECO:0000256" key="1">
    <source>
        <dbReference type="SAM" id="MobiDB-lite"/>
    </source>
</evidence>
<name>A0A517NK08_9BACT</name>
<feature type="region of interest" description="Disordered" evidence="1">
    <location>
        <begin position="43"/>
        <end position="64"/>
    </location>
</feature>
<sequence length="64" mass="6985">MGEDQGNLFGKDKGSRTQILAVASNSPETRRLEPLKLDVLLRAEPVSPPDRREPAADTGVQTVR</sequence>
<evidence type="ECO:0000313" key="3">
    <source>
        <dbReference type="Proteomes" id="UP000318538"/>
    </source>
</evidence>
<proteinExistence type="predicted"/>
<dbReference type="KEGG" id="rlc:K227x_58890"/>
<accession>A0A517NK08</accession>
<dbReference type="AlphaFoldDB" id="A0A517NK08"/>
<protein>
    <submittedName>
        <fullName evidence="2">Uncharacterized protein</fullName>
    </submittedName>
</protein>
<reference evidence="2 3" key="1">
    <citation type="submission" date="2019-02" db="EMBL/GenBank/DDBJ databases">
        <title>Deep-cultivation of Planctomycetes and their phenomic and genomic characterization uncovers novel biology.</title>
        <authorList>
            <person name="Wiegand S."/>
            <person name="Jogler M."/>
            <person name="Boedeker C."/>
            <person name="Pinto D."/>
            <person name="Vollmers J."/>
            <person name="Rivas-Marin E."/>
            <person name="Kohn T."/>
            <person name="Peeters S.H."/>
            <person name="Heuer A."/>
            <person name="Rast P."/>
            <person name="Oberbeckmann S."/>
            <person name="Bunk B."/>
            <person name="Jeske O."/>
            <person name="Meyerdierks A."/>
            <person name="Storesund J.E."/>
            <person name="Kallscheuer N."/>
            <person name="Luecker S."/>
            <person name="Lage O.M."/>
            <person name="Pohl T."/>
            <person name="Merkel B.J."/>
            <person name="Hornburger P."/>
            <person name="Mueller R.-W."/>
            <person name="Bruemmer F."/>
            <person name="Labrenz M."/>
            <person name="Spormann A.M."/>
            <person name="Op den Camp H."/>
            <person name="Overmann J."/>
            <person name="Amann R."/>
            <person name="Jetten M.S.M."/>
            <person name="Mascher T."/>
            <person name="Medema M.H."/>
            <person name="Devos D.P."/>
            <person name="Kaster A.-K."/>
            <person name="Ovreas L."/>
            <person name="Rohde M."/>
            <person name="Galperin M.Y."/>
            <person name="Jogler C."/>
        </authorList>
    </citation>
    <scope>NUCLEOTIDE SEQUENCE [LARGE SCALE GENOMIC DNA]</scope>
    <source>
        <strain evidence="2 3">K22_7</strain>
    </source>
</reference>
<gene>
    <name evidence="2" type="ORF">K227x_58890</name>
</gene>
<organism evidence="2 3">
    <name type="scientific">Rubripirellula lacrimiformis</name>
    <dbReference type="NCBI Taxonomy" id="1930273"/>
    <lineage>
        <taxon>Bacteria</taxon>
        <taxon>Pseudomonadati</taxon>
        <taxon>Planctomycetota</taxon>
        <taxon>Planctomycetia</taxon>
        <taxon>Pirellulales</taxon>
        <taxon>Pirellulaceae</taxon>
        <taxon>Rubripirellula</taxon>
    </lineage>
</organism>
<dbReference type="EMBL" id="CP036525">
    <property type="protein sequence ID" value="QDT07462.1"/>
    <property type="molecule type" value="Genomic_DNA"/>
</dbReference>
<evidence type="ECO:0000313" key="2">
    <source>
        <dbReference type="EMBL" id="QDT07462.1"/>
    </source>
</evidence>